<evidence type="ECO:0000313" key="2">
    <source>
        <dbReference type="Proteomes" id="UP001597497"/>
    </source>
</evidence>
<protein>
    <recommendedName>
        <fullName evidence="3">Aminoglycoside phosphotransferase domain-containing protein</fullName>
    </recommendedName>
</protein>
<accession>A0ABW5RE39</accession>
<comment type="caution">
    <text evidence="1">The sequence shown here is derived from an EMBL/GenBank/DDBJ whole genome shotgun (WGS) entry which is preliminary data.</text>
</comment>
<proteinExistence type="predicted"/>
<keyword evidence="2" id="KW-1185">Reference proteome</keyword>
<evidence type="ECO:0000313" key="1">
    <source>
        <dbReference type="EMBL" id="MFD2673353.1"/>
    </source>
</evidence>
<reference evidence="2" key="1">
    <citation type="journal article" date="2019" name="Int. J. Syst. Evol. Microbiol.">
        <title>The Global Catalogue of Microorganisms (GCM) 10K type strain sequencing project: providing services to taxonomists for standard genome sequencing and annotation.</title>
        <authorList>
            <consortium name="The Broad Institute Genomics Platform"/>
            <consortium name="The Broad Institute Genome Sequencing Center for Infectious Disease"/>
            <person name="Wu L."/>
            <person name="Ma J."/>
        </authorList>
    </citation>
    <scope>NUCLEOTIDE SEQUENCE [LARGE SCALE GENOMIC DNA]</scope>
    <source>
        <strain evidence="2">KCTC 33676</strain>
    </source>
</reference>
<dbReference type="InterPro" id="IPR011009">
    <property type="entry name" value="Kinase-like_dom_sf"/>
</dbReference>
<name>A0ABW5RE39_9BACL</name>
<dbReference type="EMBL" id="JBHUMM010000043">
    <property type="protein sequence ID" value="MFD2673353.1"/>
    <property type="molecule type" value="Genomic_DNA"/>
</dbReference>
<dbReference type="Proteomes" id="UP001597497">
    <property type="component" value="Unassembled WGS sequence"/>
</dbReference>
<evidence type="ECO:0008006" key="3">
    <source>
        <dbReference type="Google" id="ProtNLM"/>
    </source>
</evidence>
<sequence>MNERSMPSRCFNQVIVDDNGRTITKRSQDEEKLRNEIMWYLRLPRALHSYLPDIISYSLSKGNVYVRLERVMLPSVHDLYMEAQHSLTMIDHIFNRLTEVLDAFACYRYPAPFPTRFIQEMYVDKTVQRLQTWLTQSRWAAANYERGEWRLNGDAVPCPLRLLEKEGSYLMDKLKRPFARIIHGDFCFSNLLMGREPQEMKLIDPRGSFGAAGIYGDVRYDLAKVRHSVGGYEHIMTDRFHVQQTCASLHAQLHQQPRHQSWIVAWDERCGFLAPEVRGLEALLFLSMIPLHRDTPERQLMMYGLGTRKLLLALDEL</sequence>
<dbReference type="SUPFAM" id="SSF56112">
    <property type="entry name" value="Protein kinase-like (PK-like)"/>
    <property type="match status" value="1"/>
</dbReference>
<dbReference type="RefSeq" id="WP_379930920.1">
    <property type="nucleotide sequence ID" value="NZ_JBHUMM010000043.1"/>
</dbReference>
<gene>
    <name evidence="1" type="ORF">ACFSUC_17395</name>
</gene>
<organism evidence="1 2">
    <name type="scientific">Marinicrinis sediminis</name>
    <dbReference type="NCBI Taxonomy" id="1652465"/>
    <lineage>
        <taxon>Bacteria</taxon>
        <taxon>Bacillati</taxon>
        <taxon>Bacillota</taxon>
        <taxon>Bacilli</taxon>
        <taxon>Bacillales</taxon>
        <taxon>Paenibacillaceae</taxon>
    </lineage>
</organism>